<sequence>MKHYAITIALIALVACNEQPITTNYMCDNTAAQLDIISNKQATIRFNKHDYLLTHEVSASGSKYINTKVLFWSKGEQAMLIINGKKYQCTSN</sequence>
<keyword evidence="2" id="KW-0472">Membrane</keyword>
<protein>
    <recommendedName>
        <fullName evidence="5">C-type lysozyme inhibitor domain-containing protein</fullName>
    </recommendedName>
</protein>
<organism evidence="6 7">
    <name type="scientific">Pseudoalteromonas haloplanktis</name>
    <name type="common">Alteromonas haloplanktis</name>
    <dbReference type="NCBI Taxonomy" id="228"/>
    <lineage>
        <taxon>Bacteria</taxon>
        <taxon>Pseudomonadati</taxon>
        <taxon>Pseudomonadota</taxon>
        <taxon>Gammaproteobacteria</taxon>
        <taxon>Alteromonadales</taxon>
        <taxon>Pseudoalteromonadaceae</taxon>
        <taxon>Pseudoalteromonas</taxon>
    </lineage>
</organism>
<gene>
    <name evidence="6" type="ORF">PSEHALCIP103_01184</name>
</gene>
<evidence type="ECO:0000256" key="3">
    <source>
        <dbReference type="ARBA" id="ARBA00023139"/>
    </source>
</evidence>
<dbReference type="Gene3D" id="2.40.128.200">
    <property type="match status" value="1"/>
</dbReference>
<dbReference type="AlphaFoldDB" id="A0A9W4VY01"/>
<dbReference type="InterPro" id="IPR036328">
    <property type="entry name" value="MliC_sf"/>
</dbReference>
<dbReference type="EMBL" id="CAMAPB010000012">
    <property type="protein sequence ID" value="CAH9055177.1"/>
    <property type="molecule type" value="Genomic_DNA"/>
</dbReference>
<comment type="caution">
    <text evidence="6">The sequence shown here is derived from an EMBL/GenBank/DDBJ whole genome shotgun (WGS) entry which is preliminary data.</text>
</comment>
<keyword evidence="1" id="KW-0732">Signal</keyword>
<dbReference type="PROSITE" id="PS51257">
    <property type="entry name" value="PROKAR_LIPOPROTEIN"/>
    <property type="match status" value="1"/>
</dbReference>
<dbReference type="InterPro" id="IPR018660">
    <property type="entry name" value="MliC"/>
</dbReference>
<evidence type="ECO:0000256" key="2">
    <source>
        <dbReference type="ARBA" id="ARBA00023136"/>
    </source>
</evidence>
<evidence type="ECO:0000256" key="1">
    <source>
        <dbReference type="ARBA" id="ARBA00022729"/>
    </source>
</evidence>
<keyword evidence="3" id="KW-0564">Palmitate</keyword>
<dbReference type="Pfam" id="PF09864">
    <property type="entry name" value="MliC"/>
    <property type="match status" value="1"/>
</dbReference>
<keyword evidence="7" id="KW-1185">Reference proteome</keyword>
<evidence type="ECO:0000256" key="4">
    <source>
        <dbReference type="ARBA" id="ARBA00023288"/>
    </source>
</evidence>
<keyword evidence="4" id="KW-0449">Lipoprotein</keyword>
<reference evidence="6" key="1">
    <citation type="submission" date="2022-07" db="EMBL/GenBank/DDBJ databases">
        <authorList>
            <person name="Criscuolo A."/>
        </authorList>
    </citation>
    <scope>NUCLEOTIDE SEQUENCE</scope>
    <source>
        <strain evidence="6">CIP103197</strain>
    </source>
</reference>
<dbReference type="RefSeq" id="WP_262976374.1">
    <property type="nucleotide sequence ID" value="NZ_CAMAPB010000012.1"/>
</dbReference>
<name>A0A9W4VY01_PSEHA</name>
<proteinExistence type="predicted"/>
<feature type="domain" description="C-type lysozyme inhibitor" evidence="5">
    <location>
        <begin position="25"/>
        <end position="86"/>
    </location>
</feature>
<dbReference type="SUPFAM" id="SSF141488">
    <property type="entry name" value="YdhA-like"/>
    <property type="match status" value="1"/>
</dbReference>
<evidence type="ECO:0000313" key="6">
    <source>
        <dbReference type="EMBL" id="CAH9055177.1"/>
    </source>
</evidence>
<accession>A0A9W4VY01</accession>
<dbReference type="Proteomes" id="UP001152447">
    <property type="component" value="Unassembled WGS sequence"/>
</dbReference>
<evidence type="ECO:0000259" key="5">
    <source>
        <dbReference type="Pfam" id="PF09864"/>
    </source>
</evidence>
<evidence type="ECO:0000313" key="7">
    <source>
        <dbReference type="Proteomes" id="UP001152447"/>
    </source>
</evidence>